<name>A0A7W6D0F6_9HYPH</name>
<reference evidence="1 2" key="1">
    <citation type="submission" date="2020-08" db="EMBL/GenBank/DDBJ databases">
        <title>Genomic Encyclopedia of Type Strains, Phase IV (KMG-IV): sequencing the most valuable type-strain genomes for metagenomic binning, comparative biology and taxonomic classification.</title>
        <authorList>
            <person name="Goeker M."/>
        </authorList>
    </citation>
    <scope>NUCLEOTIDE SEQUENCE [LARGE SCALE GENOMIC DNA]</scope>
    <source>
        <strain evidence="1 2">DSM 25481</strain>
    </source>
</reference>
<evidence type="ECO:0000313" key="2">
    <source>
        <dbReference type="Proteomes" id="UP000528964"/>
    </source>
</evidence>
<evidence type="ECO:0000313" key="1">
    <source>
        <dbReference type="EMBL" id="MBB3974410.1"/>
    </source>
</evidence>
<keyword evidence="2" id="KW-1185">Reference proteome</keyword>
<dbReference type="EMBL" id="JACIDR010000006">
    <property type="protein sequence ID" value="MBB3974410.1"/>
    <property type="molecule type" value="Genomic_DNA"/>
</dbReference>
<comment type="caution">
    <text evidence="1">The sequence shown here is derived from an EMBL/GenBank/DDBJ whole genome shotgun (WGS) entry which is preliminary data.</text>
</comment>
<sequence>MLKILIALLVIGVVAAIIYYGYVQPQAIEGKLL</sequence>
<accession>A0A7W6D0F6</accession>
<dbReference type="Proteomes" id="UP000528964">
    <property type="component" value="Unassembled WGS sequence"/>
</dbReference>
<organism evidence="1 2">
    <name type="scientific">Hansschlegelia beijingensis</name>
    <dbReference type="NCBI Taxonomy" id="1133344"/>
    <lineage>
        <taxon>Bacteria</taxon>
        <taxon>Pseudomonadati</taxon>
        <taxon>Pseudomonadota</taxon>
        <taxon>Alphaproteobacteria</taxon>
        <taxon>Hyphomicrobiales</taxon>
        <taxon>Methylopilaceae</taxon>
        <taxon>Hansschlegelia</taxon>
    </lineage>
</organism>
<proteinExistence type="predicted"/>
<gene>
    <name evidence="1" type="ORF">GGR24_003091</name>
</gene>
<protein>
    <submittedName>
        <fullName evidence="1">Type IV secretory pathway TrbL component</fullName>
    </submittedName>
</protein>
<dbReference type="AlphaFoldDB" id="A0A7W6D0F6"/>